<dbReference type="Pfam" id="PF13489">
    <property type="entry name" value="Methyltransf_23"/>
    <property type="match status" value="1"/>
</dbReference>
<dbReference type="SUPFAM" id="SSF53335">
    <property type="entry name" value="S-adenosyl-L-methionine-dependent methyltransferases"/>
    <property type="match status" value="1"/>
</dbReference>
<evidence type="ECO:0000259" key="3">
    <source>
        <dbReference type="Pfam" id="PF00534"/>
    </source>
</evidence>
<dbReference type="CDD" id="cd02440">
    <property type="entry name" value="AdoMet_MTases"/>
    <property type="match status" value="1"/>
</dbReference>
<dbReference type="Proteomes" id="UP001524499">
    <property type="component" value="Unassembled WGS sequence"/>
</dbReference>
<dbReference type="RefSeq" id="WP_256603542.1">
    <property type="nucleotide sequence ID" value="NZ_JANIBJ010000031.1"/>
</dbReference>
<gene>
    <name evidence="5" type="ORF">NP590_15355</name>
</gene>
<reference evidence="5 6" key="1">
    <citation type="submission" date="2022-07" db="EMBL/GenBank/DDBJ databases">
        <title>Methylomonas rivi sp. nov., Methylomonas rosea sp. nov., Methylomonas aureus sp. nov. and Methylomonas subterranea sp. nov., four novel methanotrophs isolated from a freshwater creek and the deep terrestrial subsurface.</title>
        <authorList>
            <person name="Abin C."/>
            <person name="Sankaranarayanan K."/>
            <person name="Garner C."/>
            <person name="Sindelar R."/>
            <person name="Kotary K."/>
            <person name="Garner R."/>
            <person name="Barclay S."/>
            <person name="Lawson P."/>
            <person name="Krumholz L."/>
        </authorList>
    </citation>
    <scope>NUCLEOTIDE SEQUENCE [LARGE SCALE GENOMIC DNA]</scope>
    <source>
        <strain evidence="5 6">SURF-2</strain>
    </source>
</reference>
<dbReference type="InterPro" id="IPR050194">
    <property type="entry name" value="Glycosyltransferase_grp1"/>
</dbReference>
<dbReference type="PANTHER" id="PTHR45947:SF3">
    <property type="entry name" value="SULFOQUINOVOSYL TRANSFERASE SQD2"/>
    <property type="match status" value="1"/>
</dbReference>
<keyword evidence="6" id="KW-1185">Reference proteome</keyword>
<dbReference type="Gene3D" id="3.40.50.150">
    <property type="entry name" value="Vaccinia Virus protein VP39"/>
    <property type="match status" value="1"/>
</dbReference>
<feature type="region of interest" description="Disordered" evidence="1">
    <location>
        <begin position="1"/>
        <end position="28"/>
    </location>
</feature>
<protein>
    <submittedName>
        <fullName evidence="5">Glycosyltransferase</fullName>
        <ecNumber evidence="5">2.4.-.-</ecNumber>
    </submittedName>
</protein>
<comment type="caution">
    <text evidence="5">The sequence shown here is derived from an EMBL/GenBank/DDBJ whole genome shotgun (WGS) entry which is preliminary data.</text>
</comment>
<dbReference type="SUPFAM" id="SSF53756">
    <property type="entry name" value="UDP-Glycosyltransferase/glycogen phosphorylase"/>
    <property type="match status" value="1"/>
</dbReference>
<dbReference type="Pfam" id="PF00534">
    <property type="entry name" value="Glycos_transf_1"/>
    <property type="match status" value="1"/>
</dbReference>
<dbReference type="InterPro" id="IPR028098">
    <property type="entry name" value="Glyco_trans_4-like_N"/>
</dbReference>
<accession>A0ABT1TJ33</accession>
<name>A0ABT1TJ33_9GAMM</name>
<feature type="transmembrane region" description="Helical" evidence="2">
    <location>
        <begin position="369"/>
        <end position="390"/>
    </location>
</feature>
<evidence type="ECO:0000256" key="1">
    <source>
        <dbReference type="SAM" id="MobiDB-lite"/>
    </source>
</evidence>
<sequence length="647" mass="73335">MTIASPPLSPSNDQRSSQTTHGFFSDQNRRSKAEKIKIILDEYLKTTPNHRLLVLDIGTGNGEIAHYLGNYFWVISVDINDHRSASDNFNFLIANESLPFASNIFDVVISNHVIEHVNHPKLHINEIHRVLKPQGWLYLATPNRLWPWEVHYRVPLVHYLPNKVFHRLMQKTGKYQENISLQTSWQLKSLCRQFSQIYSISEKICKHPKRYRLHVSERINRILNNTPKTLFVAAHWFMPTFIFMLQKESPAKSILWLTSSFPRFEEDSASIFLRHLAETMNEQGFEIHILSPDHDLVDPSFPDSGIYCYHFRYALPRRQQKLAYGSGILPNLREHPWLYLQLPFFLIAHFFASWVLIRRLKPTLIHAHWVIPQGFIAILLGKLTGVPVILTAHGGDAFALQSSLLARIKHWTIQNSSAWTSNTSATADAVGNDLPQPEIIPMGIDYQCFSSGQSVKKPTDKFVLLFVGRLVEKKGVSDLLNAFSLLPEALRDQTELWIVGDGAERKTLETLTNSLKLTEKTIFFGRLPNQHLPDYYAAADLFIAPSVTDASGDTEGQGVMLLEAMSSGTAVISTMTGGIAEIITHGKNGLLVKPKQPEALKNAMEELLNNDRFRKALAESAKTTAQAYDWKQIGAKFAALYTRCSTS</sequence>
<evidence type="ECO:0000256" key="2">
    <source>
        <dbReference type="SAM" id="Phobius"/>
    </source>
</evidence>
<keyword evidence="2" id="KW-1133">Transmembrane helix</keyword>
<keyword evidence="2" id="KW-0472">Membrane</keyword>
<dbReference type="GO" id="GO:0016757">
    <property type="term" value="F:glycosyltransferase activity"/>
    <property type="evidence" value="ECO:0007669"/>
    <property type="project" value="UniProtKB-KW"/>
</dbReference>
<evidence type="ECO:0000259" key="4">
    <source>
        <dbReference type="Pfam" id="PF13439"/>
    </source>
</evidence>
<dbReference type="InterPro" id="IPR029063">
    <property type="entry name" value="SAM-dependent_MTases_sf"/>
</dbReference>
<organism evidence="5 6">
    <name type="scientific">Methylomonas subterranea</name>
    <dbReference type="NCBI Taxonomy" id="2952225"/>
    <lineage>
        <taxon>Bacteria</taxon>
        <taxon>Pseudomonadati</taxon>
        <taxon>Pseudomonadota</taxon>
        <taxon>Gammaproteobacteria</taxon>
        <taxon>Methylococcales</taxon>
        <taxon>Methylococcaceae</taxon>
        <taxon>Methylomonas</taxon>
    </lineage>
</organism>
<keyword evidence="5" id="KW-0328">Glycosyltransferase</keyword>
<evidence type="ECO:0000313" key="6">
    <source>
        <dbReference type="Proteomes" id="UP001524499"/>
    </source>
</evidence>
<dbReference type="EC" id="2.4.-.-" evidence="5"/>
<feature type="domain" description="Glycosyltransferase subfamily 4-like N-terminal" evidence="4">
    <location>
        <begin position="271"/>
        <end position="445"/>
    </location>
</feature>
<proteinExistence type="predicted"/>
<feature type="transmembrane region" description="Helical" evidence="2">
    <location>
        <begin position="337"/>
        <end position="357"/>
    </location>
</feature>
<dbReference type="InterPro" id="IPR001296">
    <property type="entry name" value="Glyco_trans_1"/>
</dbReference>
<keyword evidence="5" id="KW-0808">Transferase</keyword>
<dbReference type="Pfam" id="PF13439">
    <property type="entry name" value="Glyco_transf_4"/>
    <property type="match status" value="1"/>
</dbReference>
<dbReference type="PANTHER" id="PTHR45947">
    <property type="entry name" value="SULFOQUINOVOSYL TRANSFERASE SQD2"/>
    <property type="match status" value="1"/>
</dbReference>
<feature type="compositionally biased region" description="Polar residues" evidence="1">
    <location>
        <begin position="10"/>
        <end position="26"/>
    </location>
</feature>
<keyword evidence="2" id="KW-0812">Transmembrane</keyword>
<feature type="domain" description="Glycosyl transferase family 1" evidence="3">
    <location>
        <begin position="454"/>
        <end position="622"/>
    </location>
</feature>
<dbReference type="Gene3D" id="3.40.50.2000">
    <property type="entry name" value="Glycogen Phosphorylase B"/>
    <property type="match status" value="2"/>
</dbReference>
<evidence type="ECO:0000313" key="5">
    <source>
        <dbReference type="EMBL" id="MCQ8105490.1"/>
    </source>
</evidence>
<dbReference type="EMBL" id="JANIBJ010000031">
    <property type="protein sequence ID" value="MCQ8105490.1"/>
    <property type="molecule type" value="Genomic_DNA"/>
</dbReference>